<gene>
    <name evidence="14" type="ORF">MSAN_00641400</name>
</gene>
<keyword evidence="11" id="KW-0503">Monooxygenase</keyword>
<keyword evidence="15" id="KW-1185">Reference proteome</keyword>
<reference evidence="14" key="1">
    <citation type="submission" date="2020-05" db="EMBL/GenBank/DDBJ databases">
        <title>Mycena genomes resolve the evolution of fungal bioluminescence.</title>
        <authorList>
            <person name="Tsai I.J."/>
        </authorList>
    </citation>
    <scope>NUCLEOTIDE SEQUENCE</scope>
    <source>
        <strain evidence="14">160909Yilan</strain>
    </source>
</reference>
<dbReference type="SUPFAM" id="SSF48264">
    <property type="entry name" value="Cytochrome P450"/>
    <property type="match status" value="1"/>
</dbReference>
<evidence type="ECO:0000256" key="8">
    <source>
        <dbReference type="ARBA" id="ARBA00022989"/>
    </source>
</evidence>
<evidence type="ECO:0000256" key="12">
    <source>
        <dbReference type="ARBA" id="ARBA00023136"/>
    </source>
</evidence>
<accession>A0A8H6YZX2</accession>
<feature type="binding site" description="axial binding residue" evidence="13">
    <location>
        <position position="449"/>
    </location>
    <ligand>
        <name>heme</name>
        <dbReference type="ChEBI" id="CHEBI:30413"/>
    </ligand>
    <ligandPart>
        <name>Fe</name>
        <dbReference type="ChEBI" id="CHEBI:18248"/>
    </ligandPart>
</feature>
<comment type="subcellular location">
    <subcellularLocation>
        <location evidence="2">Membrane</location>
    </subcellularLocation>
</comment>
<dbReference type="Pfam" id="PF00067">
    <property type="entry name" value="p450"/>
    <property type="match status" value="1"/>
</dbReference>
<keyword evidence="7 13" id="KW-0479">Metal-binding</keyword>
<evidence type="ECO:0000256" key="9">
    <source>
        <dbReference type="ARBA" id="ARBA00023002"/>
    </source>
</evidence>
<comment type="pathway">
    <text evidence="3">Secondary metabolite biosynthesis; terpenoid biosynthesis.</text>
</comment>
<keyword evidence="6" id="KW-0812">Transmembrane</keyword>
<comment type="similarity">
    <text evidence="4">Belongs to the cytochrome P450 family.</text>
</comment>
<keyword evidence="9" id="KW-0560">Oxidoreductase</keyword>
<keyword evidence="10 13" id="KW-0408">Iron</keyword>
<evidence type="ECO:0000256" key="2">
    <source>
        <dbReference type="ARBA" id="ARBA00004370"/>
    </source>
</evidence>
<sequence length="510" mass="56585">MEYTLITLAALPAVFVLWFAFRRRSVLRTIPGPLSPSWIYGNMLEFLLPPTYGQNEFAWQEIYGKVYRIRGCFGQQRLVISDPLALGHIIKSPNFHHAQRKVEGNIALYGAKSIPSLQGEEHRRLRAGLSVGFTAAAVSEYQTALERIAAKASDELEASSGNAINVCPMLGNAALAAATELAFGGGELDEELVGGILKIMPRWPGQSKSEILIDGIGARFPIFFRAATLYLRSFKLLRQVQAQATRVGRQILRERAAAMESGSVDLGHDLYSRLLSNTSSNKRKLTDDEITAQTSVLLVAGHETTANTLAFGLLELARNPEFQQKLREELNTRQENTYDSLPLLNAFVKELLRVYPAAALRERVALRDDIIPLSEGIVTTAGQHITQIPIRKGDQVVLALASYQRLPSLWGDDADVFNPYRWIEGRVHQGEAIGPYANLLSFFGGPHVCPGWRFAVLEMQVILSTLIHKFSFTIPENETIRVKLANTIQPTDASGQKCVRLCVVRNLEHV</sequence>
<keyword evidence="12" id="KW-0472">Membrane</keyword>
<protein>
    <submittedName>
        <fullName evidence="14">Cytochrome P450</fullName>
    </submittedName>
</protein>
<comment type="caution">
    <text evidence="14">The sequence shown here is derived from an EMBL/GenBank/DDBJ whole genome shotgun (WGS) entry which is preliminary data.</text>
</comment>
<dbReference type="OrthoDB" id="1470350at2759"/>
<evidence type="ECO:0000256" key="1">
    <source>
        <dbReference type="ARBA" id="ARBA00001971"/>
    </source>
</evidence>
<dbReference type="GO" id="GO:0016020">
    <property type="term" value="C:membrane"/>
    <property type="evidence" value="ECO:0007669"/>
    <property type="project" value="UniProtKB-SubCell"/>
</dbReference>
<keyword evidence="5 13" id="KW-0349">Heme</keyword>
<dbReference type="GO" id="GO:0020037">
    <property type="term" value="F:heme binding"/>
    <property type="evidence" value="ECO:0007669"/>
    <property type="project" value="InterPro"/>
</dbReference>
<dbReference type="EMBL" id="JACAZH010000004">
    <property type="protein sequence ID" value="KAF7370113.1"/>
    <property type="molecule type" value="Genomic_DNA"/>
</dbReference>
<dbReference type="Proteomes" id="UP000623467">
    <property type="component" value="Unassembled WGS sequence"/>
</dbReference>
<keyword evidence="8" id="KW-1133">Transmembrane helix</keyword>
<dbReference type="InterPro" id="IPR001128">
    <property type="entry name" value="Cyt_P450"/>
</dbReference>
<organism evidence="14 15">
    <name type="scientific">Mycena sanguinolenta</name>
    <dbReference type="NCBI Taxonomy" id="230812"/>
    <lineage>
        <taxon>Eukaryota</taxon>
        <taxon>Fungi</taxon>
        <taxon>Dikarya</taxon>
        <taxon>Basidiomycota</taxon>
        <taxon>Agaricomycotina</taxon>
        <taxon>Agaricomycetes</taxon>
        <taxon>Agaricomycetidae</taxon>
        <taxon>Agaricales</taxon>
        <taxon>Marasmiineae</taxon>
        <taxon>Mycenaceae</taxon>
        <taxon>Mycena</taxon>
    </lineage>
</organism>
<evidence type="ECO:0000256" key="11">
    <source>
        <dbReference type="ARBA" id="ARBA00023033"/>
    </source>
</evidence>
<dbReference type="InterPro" id="IPR002401">
    <property type="entry name" value="Cyt_P450_E_grp-I"/>
</dbReference>
<evidence type="ECO:0000256" key="10">
    <source>
        <dbReference type="ARBA" id="ARBA00023004"/>
    </source>
</evidence>
<dbReference type="GO" id="GO:0004497">
    <property type="term" value="F:monooxygenase activity"/>
    <property type="evidence" value="ECO:0007669"/>
    <property type="project" value="UniProtKB-KW"/>
</dbReference>
<evidence type="ECO:0000256" key="13">
    <source>
        <dbReference type="PIRSR" id="PIRSR602401-1"/>
    </source>
</evidence>
<dbReference type="InterPro" id="IPR050121">
    <property type="entry name" value="Cytochrome_P450_monoxygenase"/>
</dbReference>
<dbReference type="AlphaFoldDB" id="A0A8H6YZX2"/>
<evidence type="ECO:0000256" key="3">
    <source>
        <dbReference type="ARBA" id="ARBA00004721"/>
    </source>
</evidence>
<proteinExistence type="inferred from homology"/>
<evidence type="ECO:0000256" key="7">
    <source>
        <dbReference type="ARBA" id="ARBA00022723"/>
    </source>
</evidence>
<evidence type="ECO:0000256" key="4">
    <source>
        <dbReference type="ARBA" id="ARBA00010617"/>
    </source>
</evidence>
<dbReference type="PRINTS" id="PR00385">
    <property type="entry name" value="P450"/>
</dbReference>
<evidence type="ECO:0000256" key="6">
    <source>
        <dbReference type="ARBA" id="ARBA00022692"/>
    </source>
</evidence>
<dbReference type="PRINTS" id="PR00463">
    <property type="entry name" value="EP450I"/>
</dbReference>
<dbReference type="Gene3D" id="1.10.630.10">
    <property type="entry name" value="Cytochrome P450"/>
    <property type="match status" value="1"/>
</dbReference>
<comment type="cofactor">
    <cofactor evidence="1 13">
        <name>heme</name>
        <dbReference type="ChEBI" id="CHEBI:30413"/>
    </cofactor>
</comment>
<dbReference type="PANTHER" id="PTHR24305">
    <property type="entry name" value="CYTOCHROME P450"/>
    <property type="match status" value="1"/>
</dbReference>
<evidence type="ECO:0000313" key="15">
    <source>
        <dbReference type="Proteomes" id="UP000623467"/>
    </source>
</evidence>
<dbReference type="InterPro" id="IPR036396">
    <property type="entry name" value="Cyt_P450_sf"/>
</dbReference>
<dbReference type="PANTHER" id="PTHR24305:SF166">
    <property type="entry name" value="CYTOCHROME P450 12A4, MITOCHONDRIAL-RELATED"/>
    <property type="match status" value="1"/>
</dbReference>
<evidence type="ECO:0000256" key="5">
    <source>
        <dbReference type="ARBA" id="ARBA00022617"/>
    </source>
</evidence>
<name>A0A8H6YZX2_9AGAR</name>
<dbReference type="GO" id="GO:0005506">
    <property type="term" value="F:iron ion binding"/>
    <property type="evidence" value="ECO:0007669"/>
    <property type="project" value="InterPro"/>
</dbReference>
<evidence type="ECO:0000313" key="14">
    <source>
        <dbReference type="EMBL" id="KAF7370113.1"/>
    </source>
</evidence>
<dbReference type="GO" id="GO:0016705">
    <property type="term" value="F:oxidoreductase activity, acting on paired donors, with incorporation or reduction of molecular oxygen"/>
    <property type="evidence" value="ECO:0007669"/>
    <property type="project" value="InterPro"/>
</dbReference>